<feature type="domain" description="2EXR" evidence="1">
    <location>
        <begin position="34"/>
        <end position="118"/>
    </location>
</feature>
<gene>
    <name evidence="2" type="ORF">IFR04_003520</name>
</gene>
<accession>A0A8H7WEE7</accession>
<dbReference type="Proteomes" id="UP000664132">
    <property type="component" value="Unassembled WGS sequence"/>
</dbReference>
<dbReference type="PANTHER" id="PTHR35910">
    <property type="entry name" value="2EXR DOMAIN-CONTAINING PROTEIN"/>
    <property type="match status" value="1"/>
</dbReference>
<dbReference type="Pfam" id="PF20150">
    <property type="entry name" value="2EXR"/>
    <property type="match status" value="1"/>
</dbReference>
<sequence>MLKAYNSILASVRGKASFNRGLLHQSQLKGPTEFHLFADLPLELRRLIWTFALPSRIIEASLKYAETSWRCHISGSRLDSLDSRQIYTLFSVNSESRAVCLESYISFCGVYVHRRLDVLYLSWQQSQPGATIQHRSSSLPIEGQPFNQLHTVAITLMRNSEYDDNRFGALVDCLRTFGTPRQLLLCLIGPNLPNLFSDITGFSISSGKNVVLLDWPNKVEEHMGESVIGHVMAALEAEQTTNPDFKIPIVDGRLRYITVSNPSRHVLRDPLPF</sequence>
<evidence type="ECO:0000259" key="1">
    <source>
        <dbReference type="Pfam" id="PF20150"/>
    </source>
</evidence>
<dbReference type="AlphaFoldDB" id="A0A8H7WEE7"/>
<dbReference type="PANTHER" id="PTHR35910:SF1">
    <property type="entry name" value="2EXR DOMAIN-CONTAINING PROTEIN"/>
    <property type="match status" value="1"/>
</dbReference>
<comment type="caution">
    <text evidence="2">The sequence shown here is derived from an EMBL/GenBank/DDBJ whole genome shotgun (WGS) entry which is preliminary data.</text>
</comment>
<keyword evidence="3" id="KW-1185">Reference proteome</keyword>
<dbReference type="EMBL" id="JAFJYH010000036">
    <property type="protein sequence ID" value="KAG4423286.1"/>
    <property type="molecule type" value="Genomic_DNA"/>
</dbReference>
<organism evidence="2 3">
    <name type="scientific">Cadophora malorum</name>
    <dbReference type="NCBI Taxonomy" id="108018"/>
    <lineage>
        <taxon>Eukaryota</taxon>
        <taxon>Fungi</taxon>
        <taxon>Dikarya</taxon>
        <taxon>Ascomycota</taxon>
        <taxon>Pezizomycotina</taxon>
        <taxon>Leotiomycetes</taxon>
        <taxon>Helotiales</taxon>
        <taxon>Ploettnerulaceae</taxon>
        <taxon>Cadophora</taxon>
    </lineage>
</organism>
<protein>
    <recommendedName>
        <fullName evidence="1">2EXR domain-containing protein</fullName>
    </recommendedName>
</protein>
<proteinExistence type="predicted"/>
<evidence type="ECO:0000313" key="2">
    <source>
        <dbReference type="EMBL" id="KAG4423286.1"/>
    </source>
</evidence>
<dbReference type="InterPro" id="IPR045518">
    <property type="entry name" value="2EXR"/>
</dbReference>
<reference evidence="2" key="1">
    <citation type="submission" date="2021-02" db="EMBL/GenBank/DDBJ databases">
        <title>Genome sequence Cadophora malorum strain M34.</title>
        <authorList>
            <person name="Stefanovic E."/>
            <person name="Vu D."/>
            <person name="Scully C."/>
            <person name="Dijksterhuis J."/>
            <person name="Roader J."/>
            <person name="Houbraken J."/>
        </authorList>
    </citation>
    <scope>NUCLEOTIDE SEQUENCE</scope>
    <source>
        <strain evidence="2">M34</strain>
    </source>
</reference>
<name>A0A8H7WEE7_9HELO</name>
<evidence type="ECO:0000313" key="3">
    <source>
        <dbReference type="Proteomes" id="UP000664132"/>
    </source>
</evidence>
<dbReference type="OrthoDB" id="3513892at2759"/>